<protein>
    <submittedName>
        <fullName evidence="10">Peptidase families S8 and S53 domain protein</fullName>
    </submittedName>
</protein>
<keyword evidence="4 5" id="KW-0720">Serine protease</keyword>
<dbReference type="OrthoDB" id="9790784at2"/>
<feature type="compositionally biased region" description="Basic and acidic residues" evidence="7">
    <location>
        <begin position="379"/>
        <end position="392"/>
    </location>
</feature>
<evidence type="ECO:0000259" key="9">
    <source>
        <dbReference type="Pfam" id="PF00082"/>
    </source>
</evidence>
<reference evidence="10 11" key="1">
    <citation type="journal article" date="2014" name="ISME J.">
        <title>Candidatus Competibacter-lineage genomes retrieved from metagenomes reveal functional metabolic diversity.</title>
        <authorList>
            <person name="McIlroy S.J."/>
            <person name="Albertsen M."/>
            <person name="Andresen E.K."/>
            <person name="Saunders A.M."/>
            <person name="Kristiansen R."/>
            <person name="Stokholm-Bjerregaard M."/>
            <person name="Nielsen K.L."/>
            <person name="Nielsen P.H."/>
        </authorList>
    </citation>
    <scope>NUCLEOTIDE SEQUENCE [LARGE SCALE GENOMIC DNA]</scope>
    <source>
        <strain evidence="10 11">Run_B_J11</strain>
    </source>
</reference>
<name>A0A7U7GAE4_9GAMM</name>
<feature type="compositionally biased region" description="Polar residues" evidence="7">
    <location>
        <begin position="87"/>
        <end position="96"/>
    </location>
</feature>
<dbReference type="SUPFAM" id="SSF52743">
    <property type="entry name" value="Subtilisin-like"/>
    <property type="match status" value="1"/>
</dbReference>
<dbReference type="InterPro" id="IPR023828">
    <property type="entry name" value="Peptidase_S8_Ser-AS"/>
</dbReference>
<dbReference type="InterPro" id="IPR017309">
    <property type="entry name" value="Pept_S8A_subtilisin_proteobac"/>
</dbReference>
<keyword evidence="2 5" id="KW-0645">Protease</keyword>
<evidence type="ECO:0000256" key="3">
    <source>
        <dbReference type="ARBA" id="ARBA00022801"/>
    </source>
</evidence>
<keyword evidence="11" id="KW-1185">Reference proteome</keyword>
<dbReference type="PROSITE" id="PS00136">
    <property type="entry name" value="SUBTILASE_ASP"/>
    <property type="match status" value="1"/>
</dbReference>
<evidence type="ECO:0000256" key="5">
    <source>
        <dbReference type="PROSITE-ProRule" id="PRU01240"/>
    </source>
</evidence>
<evidence type="ECO:0000256" key="7">
    <source>
        <dbReference type="SAM" id="MobiDB-lite"/>
    </source>
</evidence>
<feature type="region of interest" description="Disordered" evidence="7">
    <location>
        <begin position="373"/>
        <end position="403"/>
    </location>
</feature>
<dbReference type="InterPro" id="IPR000209">
    <property type="entry name" value="Peptidase_S8/S53_dom"/>
</dbReference>
<keyword evidence="8" id="KW-0732">Signal</keyword>
<dbReference type="InterPro" id="IPR036852">
    <property type="entry name" value="Peptidase_S8/S53_dom_sf"/>
</dbReference>
<dbReference type="PROSITE" id="PS51892">
    <property type="entry name" value="SUBTILASE"/>
    <property type="match status" value="1"/>
</dbReference>
<dbReference type="AlphaFoldDB" id="A0A7U7GAE4"/>
<dbReference type="EMBL" id="CBTK010000103">
    <property type="protein sequence ID" value="CDH44824.1"/>
    <property type="molecule type" value="Genomic_DNA"/>
</dbReference>
<feature type="region of interest" description="Disordered" evidence="7">
    <location>
        <begin position="77"/>
        <end position="108"/>
    </location>
</feature>
<dbReference type="Gene3D" id="2.60.120.380">
    <property type="match status" value="1"/>
</dbReference>
<keyword evidence="3 5" id="KW-0378">Hydrolase</keyword>
<evidence type="ECO:0000256" key="1">
    <source>
        <dbReference type="ARBA" id="ARBA00011073"/>
    </source>
</evidence>
<feature type="chain" id="PRO_5031477316" evidence="8">
    <location>
        <begin position="23"/>
        <end position="878"/>
    </location>
</feature>
<dbReference type="PANTHER" id="PTHR43806:SF11">
    <property type="entry name" value="CEREVISIN-RELATED"/>
    <property type="match status" value="1"/>
</dbReference>
<dbReference type="PIRSF" id="PIRSF037893">
    <property type="entry name" value="Subtilisin_rel_Maqu_2796"/>
    <property type="match status" value="1"/>
</dbReference>
<feature type="signal peptide" evidence="8">
    <location>
        <begin position="1"/>
        <end position="22"/>
    </location>
</feature>
<comment type="caution">
    <text evidence="10">The sequence shown here is derived from an EMBL/GenBank/DDBJ whole genome shotgun (WGS) entry which is preliminary data.</text>
</comment>
<dbReference type="PANTHER" id="PTHR43806">
    <property type="entry name" value="PEPTIDASE S8"/>
    <property type="match status" value="1"/>
</dbReference>
<dbReference type="GO" id="GO:0004252">
    <property type="term" value="F:serine-type endopeptidase activity"/>
    <property type="evidence" value="ECO:0007669"/>
    <property type="project" value="UniProtKB-UniRule"/>
</dbReference>
<dbReference type="InterPro" id="IPR023827">
    <property type="entry name" value="Peptidase_S8_Asp-AS"/>
</dbReference>
<feature type="region of interest" description="Disordered" evidence="7">
    <location>
        <begin position="23"/>
        <end position="44"/>
    </location>
</feature>
<dbReference type="CDD" id="cd07496">
    <property type="entry name" value="Peptidases_S8_13"/>
    <property type="match status" value="1"/>
</dbReference>
<evidence type="ECO:0000313" key="11">
    <source>
        <dbReference type="Proteomes" id="UP000019184"/>
    </source>
</evidence>
<dbReference type="InterPro" id="IPR015500">
    <property type="entry name" value="Peptidase_S8_subtilisin-rel"/>
</dbReference>
<feature type="domain" description="Peptidase S8/S53" evidence="9">
    <location>
        <begin position="338"/>
        <end position="633"/>
    </location>
</feature>
<dbReference type="RefSeq" id="WP_081756233.1">
    <property type="nucleotide sequence ID" value="NZ_CBTK010000103.1"/>
</dbReference>
<dbReference type="PRINTS" id="PR00723">
    <property type="entry name" value="SUBTILISIN"/>
</dbReference>
<dbReference type="Pfam" id="PF00082">
    <property type="entry name" value="Peptidase_S8"/>
    <property type="match status" value="1"/>
</dbReference>
<dbReference type="PROSITE" id="PS00137">
    <property type="entry name" value="SUBTILASE_HIS"/>
    <property type="match status" value="1"/>
</dbReference>
<dbReference type="InterPro" id="IPR050131">
    <property type="entry name" value="Peptidase_S8_subtilisin-like"/>
</dbReference>
<dbReference type="PROSITE" id="PS00138">
    <property type="entry name" value="SUBTILASE_SER"/>
    <property type="match status" value="1"/>
</dbReference>
<dbReference type="GO" id="GO:0006508">
    <property type="term" value="P:proteolysis"/>
    <property type="evidence" value="ECO:0007669"/>
    <property type="project" value="UniProtKB-KW"/>
</dbReference>
<gene>
    <name evidence="10" type="ORF">BN874_1910008</name>
</gene>
<dbReference type="PROSITE" id="PS51257">
    <property type="entry name" value="PROKAR_LIPOPROTEIN"/>
    <property type="match status" value="1"/>
</dbReference>
<accession>A0A7U7GAE4</accession>
<dbReference type="InterPro" id="IPR022398">
    <property type="entry name" value="Peptidase_S8_His-AS"/>
</dbReference>
<dbReference type="Gene3D" id="3.40.50.200">
    <property type="entry name" value="Peptidase S8/S53 domain"/>
    <property type="match status" value="1"/>
</dbReference>
<feature type="active site" description="Charge relay system" evidence="5">
    <location>
        <position position="400"/>
    </location>
</feature>
<sequence>MKRVTSKRSILMMAIATLLSQACGGGGGSDNSTPPTPPTPPPTTQYTLSGTIRPASGTAIDSDVNDPVASYRSNDTVAEAQPIPNPVTLSGYVNQPGSGSSGRSRTTGDEVDVYKVSLLAGQPINLLIAGDGVNDDLDLALADINGKIIDASASQNRAESLTIKTGGDYLVVVAVDKGASNYVLTIGQALAPVSTGTRLRLSDPFVTGEAIVLFRDAATMPAGGLRAQALNPTVREQGEPERNTLIELDKQAQVSTYSPLADTAGSCFPEEFQPDDPVLRDKLKTLCLIKVLKRDSSVADATPNFIREVNFVPNDPLYQFQWHYPQINLPQTWDLTTGANTLVAVIDTGVVLSHPDLQGQLVDGYDFIKDPANAGDGDGIDRDPSDPGDRSNPDGSSSFHGTHVSGTVAAATNNSIGVAGVAFSAKVMPLRVCGQFGCSDYDIEQAMRFAARLPNDSGTVPPRRADVINLSIGGPGFSSASQAVYDQVRAAGVVIVAAAGNEASSEPSYPAGYPGVIGVSAVDINKNLAPYSNFGPWVSVAAPGGSTARDVNGDGKPDGVLSTVATDSGGKLVNDYVIWQGTSMATPHMAGVVALMKSVAPNLTPADVANLLASGALTEDLGTAGKDDRFGYGLINAYKAVTAAANTGGNPVNPTPILAVSPSALNFGISVSSQTLTVLNGGGSNLTVNAPTENSGGWLSVTPTQINASGIGNYAVAVRRDGLADGVYSATITFGSNANGVQVRVIMQIANNLSAGAVGQQYVLLVNPTTGDTIADVTAVRQANGSYTYTLSDVPAGSYEIFAGSDSNNNQFICDIGESCGAYITTDAPVMIEVNQNRSGLDFVSGFTVNLADFKSVKADTGETGKRRHSTRQVGTAH</sequence>
<dbReference type="Proteomes" id="UP000019184">
    <property type="component" value="Unassembled WGS sequence"/>
</dbReference>
<comment type="similarity">
    <text evidence="1 5 6">Belongs to the peptidase S8 family.</text>
</comment>
<evidence type="ECO:0000313" key="10">
    <source>
        <dbReference type="EMBL" id="CDH44824.1"/>
    </source>
</evidence>
<proteinExistence type="inferred from homology"/>
<feature type="active site" description="Charge relay system" evidence="5">
    <location>
        <position position="583"/>
    </location>
</feature>
<evidence type="ECO:0000256" key="6">
    <source>
        <dbReference type="RuleBase" id="RU003355"/>
    </source>
</evidence>
<dbReference type="InterPro" id="IPR034176">
    <property type="entry name" value="Peptidases_S8_13"/>
</dbReference>
<evidence type="ECO:0000256" key="2">
    <source>
        <dbReference type="ARBA" id="ARBA00022670"/>
    </source>
</evidence>
<organism evidence="10 11">
    <name type="scientific">Candidatus Contendobacter odensis Run_B_J11</name>
    <dbReference type="NCBI Taxonomy" id="1400861"/>
    <lineage>
        <taxon>Bacteria</taxon>
        <taxon>Pseudomonadati</taxon>
        <taxon>Pseudomonadota</taxon>
        <taxon>Gammaproteobacteria</taxon>
        <taxon>Candidatus Competibacteraceae</taxon>
        <taxon>Candidatus Contendibacter</taxon>
    </lineage>
</organism>
<evidence type="ECO:0000256" key="4">
    <source>
        <dbReference type="ARBA" id="ARBA00022825"/>
    </source>
</evidence>
<feature type="active site" description="Charge relay system" evidence="5">
    <location>
        <position position="347"/>
    </location>
</feature>
<evidence type="ECO:0000256" key="8">
    <source>
        <dbReference type="SAM" id="SignalP"/>
    </source>
</evidence>
<feature type="compositionally biased region" description="Pro residues" evidence="7">
    <location>
        <begin position="34"/>
        <end position="43"/>
    </location>
</feature>